<comment type="subcellular location">
    <subcellularLocation>
        <location evidence="7">Cytoplasm</location>
    </subcellularLocation>
</comment>
<organism evidence="12 13">
    <name type="scientific">Candidatus Blochmannia ocreatus</name>
    <name type="common">nom. nud.</name>
    <dbReference type="NCBI Taxonomy" id="251538"/>
    <lineage>
        <taxon>Bacteria</taxon>
        <taxon>Pseudomonadati</taxon>
        <taxon>Pseudomonadota</taxon>
        <taxon>Gammaproteobacteria</taxon>
        <taxon>Enterobacterales</taxon>
        <taxon>Enterobacteriaceae</taxon>
        <taxon>ant endosymbionts</taxon>
        <taxon>Candidatus Blochmanniella</taxon>
    </lineage>
</organism>
<dbReference type="NCBIfam" id="NF000940">
    <property type="entry name" value="PRK00094.1-2"/>
    <property type="match status" value="1"/>
</dbReference>
<feature type="binding site" evidence="7">
    <location>
        <position position="58"/>
    </location>
    <ligand>
        <name>NADPH</name>
        <dbReference type="ChEBI" id="CHEBI:57783"/>
    </ligand>
</feature>
<dbReference type="InterPro" id="IPR006168">
    <property type="entry name" value="G3P_DH_NAD-dep"/>
</dbReference>
<feature type="binding site" evidence="7">
    <location>
        <position position="254"/>
    </location>
    <ligand>
        <name>sn-glycerol 3-phosphate</name>
        <dbReference type="ChEBI" id="CHEBI:57597"/>
    </ligand>
</feature>
<keyword evidence="13" id="KW-1185">Reference proteome</keyword>
<dbReference type="PANTHER" id="PTHR11728">
    <property type="entry name" value="GLYCEROL-3-PHOSPHATE DEHYDROGENASE"/>
    <property type="match status" value="1"/>
</dbReference>
<comment type="function">
    <text evidence="7">Catalyzes the reduction of the glycolytic intermediate dihydroxyacetone phosphate (DHAP) to sn-glycerol 3-phosphate (G3P), the key precursor for phospholipid synthesis.</text>
</comment>
<feature type="binding site" evidence="7">
    <location>
        <position position="265"/>
    </location>
    <ligand>
        <name>sn-glycerol 3-phosphate</name>
        <dbReference type="ChEBI" id="CHEBI:57597"/>
    </ligand>
</feature>
<feature type="binding site" evidence="7">
    <location>
        <position position="41"/>
    </location>
    <ligand>
        <name>NADPH</name>
        <dbReference type="ChEBI" id="CHEBI:57783"/>
    </ligand>
</feature>
<feature type="binding site" evidence="7">
    <location>
        <position position="147"/>
    </location>
    <ligand>
        <name>sn-glycerol 3-phosphate</name>
        <dbReference type="ChEBI" id="CHEBI:57597"/>
    </ligand>
</feature>
<evidence type="ECO:0000256" key="9">
    <source>
        <dbReference type="RuleBase" id="RU000439"/>
    </source>
</evidence>
<reference evidence="12" key="1">
    <citation type="submission" date="2022-05" db="EMBL/GenBank/DDBJ databases">
        <title>Impact of host demography and evolutionary history on endosymbiont molecular evolution: a test in carpenter ants (Genus Camponotus) and their Blochmannia endosymbionts.</title>
        <authorList>
            <person name="Manthey J.D."/>
            <person name="Giron J.C."/>
            <person name="Hruska J.P."/>
        </authorList>
    </citation>
    <scope>NUCLEOTIDE SEQUENCE</scope>
    <source>
        <strain evidence="12">C-006</strain>
    </source>
</reference>
<dbReference type="InterPro" id="IPR036291">
    <property type="entry name" value="NAD(P)-bd_dom_sf"/>
</dbReference>
<comment type="catalytic activity">
    <reaction evidence="7 9">
        <text>sn-glycerol 3-phosphate + NADP(+) = dihydroxyacetone phosphate + NADPH + H(+)</text>
        <dbReference type="Rhea" id="RHEA:11096"/>
        <dbReference type="ChEBI" id="CHEBI:15378"/>
        <dbReference type="ChEBI" id="CHEBI:57597"/>
        <dbReference type="ChEBI" id="CHEBI:57642"/>
        <dbReference type="ChEBI" id="CHEBI:57783"/>
        <dbReference type="ChEBI" id="CHEBI:58349"/>
        <dbReference type="EC" id="1.1.1.94"/>
    </reaction>
</comment>
<comment type="catalytic activity">
    <reaction evidence="7">
        <text>sn-glycerol 3-phosphate + NAD(+) = dihydroxyacetone phosphate + NADH + H(+)</text>
        <dbReference type="Rhea" id="RHEA:11092"/>
        <dbReference type="ChEBI" id="CHEBI:15378"/>
        <dbReference type="ChEBI" id="CHEBI:57540"/>
        <dbReference type="ChEBI" id="CHEBI:57597"/>
        <dbReference type="ChEBI" id="CHEBI:57642"/>
        <dbReference type="ChEBI" id="CHEBI:57945"/>
        <dbReference type="EC" id="1.1.1.94"/>
    </reaction>
</comment>
<comment type="similarity">
    <text evidence="1 7 8">Belongs to the NAD-dependent glycerol-3-phosphate dehydrogenase family.</text>
</comment>
<dbReference type="PIRSF" id="PIRSF000114">
    <property type="entry name" value="Glycerol-3-P_dh"/>
    <property type="match status" value="1"/>
</dbReference>
<evidence type="ECO:0000256" key="8">
    <source>
        <dbReference type="RuleBase" id="RU000437"/>
    </source>
</evidence>
<name>A0ABY4SSW9_9ENTR</name>
<evidence type="ECO:0000313" key="12">
    <source>
        <dbReference type="EMBL" id="URJ25070.1"/>
    </source>
</evidence>
<feature type="binding site" evidence="7">
    <location>
        <position position="265"/>
    </location>
    <ligand>
        <name>NADPH</name>
        <dbReference type="ChEBI" id="CHEBI:57783"/>
    </ligand>
</feature>
<evidence type="ECO:0000256" key="2">
    <source>
        <dbReference type="ARBA" id="ARBA00022516"/>
    </source>
</evidence>
<dbReference type="Gene3D" id="1.10.1040.10">
    <property type="entry name" value="N-(1-d-carboxylethyl)-l-norvaline Dehydrogenase, domain 2"/>
    <property type="match status" value="1"/>
</dbReference>
<feature type="binding site" evidence="7">
    <location>
        <position position="201"/>
    </location>
    <ligand>
        <name>sn-glycerol 3-phosphate</name>
        <dbReference type="ChEBI" id="CHEBI:57597"/>
    </ligand>
</feature>
<keyword evidence="6 7" id="KW-1208">Phospholipid metabolism</keyword>
<feature type="binding site" evidence="7">
    <location>
        <position position="149"/>
    </location>
    <ligand>
        <name>NADPH</name>
        <dbReference type="ChEBI" id="CHEBI:57783"/>
    </ligand>
</feature>
<keyword evidence="7" id="KW-0963">Cytoplasm</keyword>
<feature type="domain" description="Glycerol-3-phosphate dehydrogenase NAD-dependent N-terminal" evidence="10">
    <location>
        <begin position="13"/>
        <end position="167"/>
    </location>
</feature>
<dbReference type="EMBL" id="CP097762">
    <property type="protein sequence ID" value="URJ25070.1"/>
    <property type="molecule type" value="Genomic_DNA"/>
</dbReference>
<dbReference type="NCBIfam" id="NF000939">
    <property type="entry name" value="PRK00094.1-1"/>
    <property type="match status" value="1"/>
</dbReference>
<proteinExistence type="inferred from homology"/>
<dbReference type="SUPFAM" id="SSF48179">
    <property type="entry name" value="6-phosphogluconate dehydrogenase C-terminal domain-like"/>
    <property type="match status" value="1"/>
</dbReference>
<evidence type="ECO:0000259" key="10">
    <source>
        <dbReference type="Pfam" id="PF01210"/>
    </source>
</evidence>
<gene>
    <name evidence="7 12" type="primary">gpsA</name>
    <name evidence="12" type="ORF">M9405_02955</name>
</gene>
<dbReference type="PRINTS" id="PR00077">
    <property type="entry name" value="GPDHDRGNASE"/>
</dbReference>
<dbReference type="Pfam" id="PF07479">
    <property type="entry name" value="NAD_Gly3P_dh_C"/>
    <property type="match status" value="1"/>
</dbReference>
<sequence length="351" mass="38568">MKNASKKTIYPDITIIGAGSYGTAMAITLSDNGRTVLLWGHNPIHIHKLNTQRCNPTYLPEIHFPKLLYPEASLTKAVSNCKNILIAVPSYVFNEVLTQIKKSKPQRNTRIIIASKGLEPQTGRLLQDVVYDIFGKNTPIAIISGPTFAKEIAIGLPTAIILASSDSVVTHDLQQILHCNKNFKIYNSTDTIGVQIAGAVKNIIAIGAGISDGMRLGANARTALITRGLAEMSRLGLAIGAQSKTFMGLAGIGDLLLTCSDNQSRNRKFGMLLGQGLDKNKAQKIVKQTIEGLYNIKEVHMLSKQHNIYMPITTQIYNILHHKKNIHDAAISLLRDTQKHNLHKTTKFFDN</sequence>
<dbReference type="NCBIfam" id="NF000942">
    <property type="entry name" value="PRK00094.1-4"/>
    <property type="match status" value="1"/>
</dbReference>
<dbReference type="PROSITE" id="PS00957">
    <property type="entry name" value="NAD_G3PDH"/>
    <property type="match status" value="1"/>
</dbReference>
<comment type="pathway">
    <text evidence="7">Membrane lipid metabolism; glycerophospholipid metabolism.</text>
</comment>
<feature type="binding site" evidence="7">
    <location>
        <position position="145"/>
    </location>
    <ligand>
        <name>sn-glycerol 3-phosphate</name>
        <dbReference type="ChEBI" id="CHEBI:57597"/>
    </ligand>
</feature>
<evidence type="ECO:0000256" key="5">
    <source>
        <dbReference type="ARBA" id="ARBA00023209"/>
    </source>
</evidence>
<dbReference type="Proteomes" id="UP001056834">
    <property type="component" value="Chromosome"/>
</dbReference>
<dbReference type="InterPro" id="IPR008927">
    <property type="entry name" value="6-PGluconate_DH-like_C_sf"/>
</dbReference>
<dbReference type="InterPro" id="IPR006109">
    <property type="entry name" value="G3P_DH_NAD-dep_C"/>
</dbReference>
<evidence type="ECO:0000259" key="11">
    <source>
        <dbReference type="Pfam" id="PF07479"/>
    </source>
</evidence>
<keyword evidence="7" id="KW-0521">NADP</keyword>
<feature type="binding site" evidence="7">
    <location>
        <position position="116"/>
    </location>
    <ligand>
        <name>NADPH</name>
        <dbReference type="ChEBI" id="CHEBI:57783"/>
    </ligand>
</feature>
<feature type="binding site" evidence="7">
    <location>
        <position position="266"/>
    </location>
    <ligand>
        <name>sn-glycerol 3-phosphate</name>
        <dbReference type="ChEBI" id="CHEBI:57597"/>
    </ligand>
</feature>
<evidence type="ECO:0000256" key="7">
    <source>
        <dbReference type="HAMAP-Rule" id="MF_00394"/>
    </source>
</evidence>
<feature type="binding site" evidence="7">
    <location>
        <position position="20"/>
    </location>
    <ligand>
        <name>NADPH</name>
        <dbReference type="ChEBI" id="CHEBI:57783"/>
    </ligand>
</feature>
<feature type="domain" description="Glycerol-3-phosphate dehydrogenase NAD-dependent C-terminal" evidence="11">
    <location>
        <begin position="190"/>
        <end position="329"/>
    </location>
</feature>
<dbReference type="GO" id="GO:0047952">
    <property type="term" value="F:glycerol-3-phosphate dehydrogenase [NAD(P)+] activity"/>
    <property type="evidence" value="ECO:0007669"/>
    <property type="project" value="UniProtKB-EC"/>
</dbReference>
<evidence type="ECO:0000256" key="1">
    <source>
        <dbReference type="ARBA" id="ARBA00011009"/>
    </source>
</evidence>
<feature type="binding site" evidence="7">
    <location>
        <position position="291"/>
    </location>
    <ligand>
        <name>NADPH</name>
        <dbReference type="ChEBI" id="CHEBI:57783"/>
    </ligand>
</feature>
<comment type="caution">
    <text evidence="7">Lacks conserved residue(s) required for the propagation of feature annotation.</text>
</comment>
<keyword evidence="4 7" id="KW-0443">Lipid metabolism</keyword>
<feature type="binding site" evidence="7">
    <location>
        <position position="21"/>
    </location>
    <ligand>
        <name>NADPH</name>
        <dbReference type="ChEBI" id="CHEBI:57783"/>
    </ligand>
</feature>
<dbReference type="RefSeq" id="WP_250223201.1">
    <property type="nucleotide sequence ID" value="NZ_CP097762.1"/>
</dbReference>
<evidence type="ECO:0000256" key="3">
    <source>
        <dbReference type="ARBA" id="ARBA00023002"/>
    </source>
</evidence>
<dbReference type="EC" id="1.1.1.94" evidence="7"/>
<dbReference type="InterPro" id="IPR011128">
    <property type="entry name" value="G3P_DH_NAD-dep_N"/>
</dbReference>
<dbReference type="Gene3D" id="3.40.50.720">
    <property type="entry name" value="NAD(P)-binding Rossmann-like Domain"/>
    <property type="match status" value="1"/>
</dbReference>
<dbReference type="SUPFAM" id="SSF51735">
    <property type="entry name" value="NAD(P)-binding Rossmann-fold domains"/>
    <property type="match status" value="1"/>
</dbReference>
<dbReference type="InterPro" id="IPR013328">
    <property type="entry name" value="6PGD_dom2"/>
</dbReference>
<feature type="active site" description="Proton acceptor" evidence="7">
    <location>
        <position position="201"/>
    </location>
</feature>
<dbReference type="Pfam" id="PF01210">
    <property type="entry name" value="NAD_Gly3P_dh_N"/>
    <property type="match status" value="1"/>
</dbReference>
<dbReference type="HAMAP" id="MF_00394">
    <property type="entry name" value="NAD_Glyc3P_dehydrog"/>
    <property type="match status" value="1"/>
</dbReference>
<dbReference type="PANTHER" id="PTHR11728:SF1">
    <property type="entry name" value="GLYCEROL-3-PHOSPHATE DEHYDROGENASE [NAD(+)] 2, CHLOROPLASTIC"/>
    <property type="match status" value="1"/>
</dbReference>
<keyword evidence="5 7" id="KW-0594">Phospholipid biosynthesis</keyword>
<keyword evidence="2 7" id="KW-0444">Lipid biosynthesis</keyword>
<evidence type="ECO:0000256" key="6">
    <source>
        <dbReference type="ARBA" id="ARBA00023264"/>
    </source>
</evidence>
<evidence type="ECO:0000256" key="4">
    <source>
        <dbReference type="ARBA" id="ARBA00023098"/>
    </source>
</evidence>
<feature type="binding site" evidence="7">
    <location>
        <position position="264"/>
    </location>
    <ligand>
        <name>sn-glycerol 3-phosphate</name>
        <dbReference type="ChEBI" id="CHEBI:57597"/>
    </ligand>
</feature>
<evidence type="ECO:0000313" key="13">
    <source>
        <dbReference type="Proteomes" id="UP001056834"/>
    </source>
</evidence>
<accession>A0ABY4SSW9</accession>
<feature type="binding site" evidence="7">
    <location>
        <position position="116"/>
    </location>
    <ligand>
        <name>sn-glycerol 3-phosphate</name>
        <dbReference type="ChEBI" id="CHEBI:57597"/>
    </ligand>
</feature>
<keyword evidence="7 8" id="KW-0520">NAD</keyword>
<protein>
    <recommendedName>
        <fullName evidence="7">Glycerol-3-phosphate dehydrogenase [NAD(P)+]</fullName>
        <ecNumber evidence="7">1.1.1.94</ecNumber>
    </recommendedName>
    <alternativeName>
        <fullName evidence="7">NAD(P)(+)-dependent glycerol-3-phosphate dehydrogenase</fullName>
    </alternativeName>
    <alternativeName>
        <fullName evidence="7">NAD(P)H-dependent dihydroxyacetone-phosphate reductase</fullName>
    </alternativeName>
</protein>
<keyword evidence="7" id="KW-0547">Nucleotide-binding</keyword>
<keyword evidence="3 7" id="KW-0560">Oxidoreductase</keyword>